<keyword evidence="5" id="KW-1278">Translocase</keyword>
<evidence type="ECO:0000256" key="2">
    <source>
        <dbReference type="ARBA" id="ARBA00022741"/>
    </source>
</evidence>
<feature type="domain" description="ABC transporter" evidence="7">
    <location>
        <begin position="6"/>
        <end position="212"/>
    </location>
</feature>
<proteinExistence type="predicted"/>
<dbReference type="PROSITE" id="PS50893">
    <property type="entry name" value="ABC_TRANSPORTER_2"/>
    <property type="match status" value="1"/>
</dbReference>
<dbReference type="PANTHER" id="PTHR43499">
    <property type="entry name" value="ABC TRANSPORTER I FAMILY MEMBER 1"/>
    <property type="match status" value="1"/>
</dbReference>
<dbReference type="SUPFAM" id="SSF52540">
    <property type="entry name" value="P-loop containing nucleoside triphosphate hydrolases"/>
    <property type="match status" value="1"/>
</dbReference>
<dbReference type="Gene3D" id="3.40.50.300">
    <property type="entry name" value="P-loop containing nucleotide triphosphate hydrolases"/>
    <property type="match status" value="1"/>
</dbReference>
<evidence type="ECO:0000259" key="7">
    <source>
        <dbReference type="PROSITE" id="PS50893"/>
    </source>
</evidence>
<comment type="caution">
    <text evidence="8">The sequence shown here is derived from an EMBL/GenBank/DDBJ whole genome shotgun (WGS) entry which is preliminary data.</text>
</comment>
<dbReference type="RefSeq" id="WP_116918316.1">
    <property type="nucleotide sequence ID" value="NZ_QEKQ01000001.1"/>
</dbReference>
<evidence type="ECO:0000256" key="4">
    <source>
        <dbReference type="ARBA" id="ARBA00022840"/>
    </source>
</evidence>
<dbReference type="Proteomes" id="UP000245887">
    <property type="component" value="Unassembled WGS sequence"/>
</dbReference>
<dbReference type="Pfam" id="PF00005">
    <property type="entry name" value="ABC_tran"/>
    <property type="match status" value="1"/>
</dbReference>
<keyword evidence="4" id="KW-0067">ATP-binding</keyword>
<evidence type="ECO:0000256" key="1">
    <source>
        <dbReference type="ARBA" id="ARBA00022448"/>
    </source>
</evidence>
<dbReference type="InterPro" id="IPR017871">
    <property type="entry name" value="ABC_transporter-like_CS"/>
</dbReference>
<dbReference type="GO" id="GO:0005524">
    <property type="term" value="F:ATP binding"/>
    <property type="evidence" value="ECO:0007669"/>
    <property type="project" value="UniProtKB-KW"/>
</dbReference>
<accession>A0A2U1D1L7</accession>
<dbReference type="SMART" id="SM00382">
    <property type="entry name" value="AAA"/>
    <property type="match status" value="1"/>
</dbReference>
<reference evidence="8 9" key="1">
    <citation type="submission" date="2018-04" db="EMBL/GenBank/DDBJ databases">
        <title>Genomic Encyclopedia of Type Strains, Phase IV (KMG-IV): sequencing the most valuable type-strain genomes for metagenomic binning, comparative biology and taxonomic classification.</title>
        <authorList>
            <person name="Goeker M."/>
        </authorList>
    </citation>
    <scope>NUCLEOTIDE SEQUENCE [LARGE SCALE GENOMIC DNA]</scope>
    <source>
        <strain evidence="8 9">DSM 28688</strain>
    </source>
</reference>
<keyword evidence="3" id="KW-0201">Cytochrome c-type biogenesis</keyword>
<evidence type="ECO:0000256" key="5">
    <source>
        <dbReference type="ARBA" id="ARBA00022967"/>
    </source>
</evidence>
<dbReference type="GO" id="GO:0017004">
    <property type="term" value="P:cytochrome complex assembly"/>
    <property type="evidence" value="ECO:0007669"/>
    <property type="project" value="UniProtKB-KW"/>
</dbReference>
<sequence>MSHPLLQVSGLACERGDRLLFADLSLSVAPGTLLRVEGPNGAGKTTLLRILSGLHDFYDGDVRWCGEPVRRVRDHFLRNLLYLGHRPGIKPRLTPMENLRSLVSGANVGDERLEWALDEVGLLPFAHTLCDRLSAGQQRRVALARLYLSDHALWILDEAFTAIDRDGVAALESLLAARARAGGAIILTTHHPLALADVTTLTLTGAEQELAS</sequence>
<dbReference type="EMBL" id="QEKQ01000001">
    <property type="protein sequence ID" value="PVY79283.1"/>
    <property type="molecule type" value="Genomic_DNA"/>
</dbReference>
<keyword evidence="2" id="KW-0547">Nucleotide-binding</keyword>
<dbReference type="InterPro" id="IPR027417">
    <property type="entry name" value="P-loop_NTPase"/>
</dbReference>
<dbReference type="PROSITE" id="PS00211">
    <property type="entry name" value="ABC_TRANSPORTER_1"/>
    <property type="match status" value="1"/>
</dbReference>
<dbReference type="NCBIfam" id="NF010061">
    <property type="entry name" value="PRK13538.1"/>
    <property type="match status" value="1"/>
</dbReference>
<keyword evidence="6" id="KW-0472">Membrane</keyword>
<evidence type="ECO:0000313" key="9">
    <source>
        <dbReference type="Proteomes" id="UP000245887"/>
    </source>
</evidence>
<evidence type="ECO:0000313" key="8">
    <source>
        <dbReference type="EMBL" id="PVY79283.1"/>
    </source>
</evidence>
<dbReference type="GO" id="GO:0016887">
    <property type="term" value="F:ATP hydrolysis activity"/>
    <property type="evidence" value="ECO:0007669"/>
    <property type="project" value="InterPro"/>
</dbReference>
<dbReference type="PANTHER" id="PTHR43499:SF1">
    <property type="entry name" value="ABC TRANSPORTER I FAMILY MEMBER 1"/>
    <property type="match status" value="1"/>
</dbReference>
<organism evidence="8 9">
    <name type="scientific">Tamilnaduibacter salinus</name>
    <dbReference type="NCBI Taxonomy" id="1484056"/>
    <lineage>
        <taxon>Bacteria</taxon>
        <taxon>Pseudomonadati</taxon>
        <taxon>Pseudomonadota</taxon>
        <taxon>Gammaproteobacteria</taxon>
        <taxon>Pseudomonadales</taxon>
        <taxon>Marinobacteraceae</taxon>
        <taxon>Tamilnaduibacter</taxon>
    </lineage>
</organism>
<dbReference type="GO" id="GO:0022857">
    <property type="term" value="F:transmembrane transporter activity"/>
    <property type="evidence" value="ECO:0007669"/>
    <property type="project" value="InterPro"/>
</dbReference>
<gene>
    <name evidence="8" type="ORF">C8D92_101496</name>
</gene>
<name>A0A2U1D1L7_9GAMM</name>
<dbReference type="NCBIfam" id="TIGR01189">
    <property type="entry name" value="ccmA"/>
    <property type="match status" value="1"/>
</dbReference>
<protein>
    <submittedName>
        <fullName evidence="8">Heme exporter protein A</fullName>
    </submittedName>
</protein>
<dbReference type="InterPro" id="IPR005895">
    <property type="entry name" value="ABC_transptr_haem_export_CcmA"/>
</dbReference>
<evidence type="ECO:0000256" key="6">
    <source>
        <dbReference type="ARBA" id="ARBA00023136"/>
    </source>
</evidence>
<dbReference type="InterPro" id="IPR003593">
    <property type="entry name" value="AAA+_ATPase"/>
</dbReference>
<dbReference type="OrthoDB" id="9800654at2"/>
<dbReference type="InterPro" id="IPR003439">
    <property type="entry name" value="ABC_transporter-like_ATP-bd"/>
</dbReference>
<evidence type="ECO:0000256" key="3">
    <source>
        <dbReference type="ARBA" id="ARBA00022748"/>
    </source>
</evidence>
<dbReference type="AlphaFoldDB" id="A0A2U1D1L7"/>
<keyword evidence="1" id="KW-0813">Transport</keyword>